<dbReference type="AlphaFoldDB" id="R6TPM4"/>
<accession>R6TPM4</accession>
<protein>
    <submittedName>
        <fullName evidence="1">Uncharacterized protein</fullName>
    </submittedName>
</protein>
<sequence>MAETDDTLPLSADSMKEYRSFQISLSVDAVSESEAYT</sequence>
<proteinExistence type="predicted"/>
<name>R6TPM4_9BACT</name>
<evidence type="ECO:0000313" key="1">
    <source>
        <dbReference type="EMBL" id="CDC74125.1"/>
    </source>
</evidence>
<organism evidence="1 2">
    <name type="scientific">Candidatus Colimorpha enterica</name>
    <dbReference type="NCBI Taxonomy" id="3083063"/>
    <lineage>
        <taxon>Bacteria</taxon>
        <taxon>Pseudomonadati</taxon>
        <taxon>Bacteroidota</taxon>
        <taxon>Bacteroidia</taxon>
        <taxon>Bacteroidales</taxon>
        <taxon>Candidatus Colimorpha</taxon>
    </lineage>
</organism>
<comment type="caution">
    <text evidence="1">The sequence shown here is derived from an EMBL/GenBank/DDBJ whole genome shotgun (WGS) entry which is preliminary data.</text>
</comment>
<dbReference type="Proteomes" id="UP000017938">
    <property type="component" value="Unassembled WGS sequence"/>
</dbReference>
<reference evidence="1" key="1">
    <citation type="submission" date="2012-11" db="EMBL/GenBank/DDBJ databases">
        <title>Dependencies among metagenomic species, viruses, plasmids and units of genetic variation.</title>
        <authorList>
            <person name="Nielsen H.B."/>
            <person name="Almeida M."/>
            <person name="Juncker A.S."/>
            <person name="Rasmussen S."/>
            <person name="Li J."/>
            <person name="Sunagawa S."/>
            <person name="Plichta D."/>
            <person name="Gautier L."/>
            <person name="Le Chatelier E."/>
            <person name="Peletier E."/>
            <person name="Bonde I."/>
            <person name="Nielsen T."/>
            <person name="Manichanh C."/>
            <person name="Arumugam M."/>
            <person name="Batto J."/>
            <person name="Santos M.B.Q.D."/>
            <person name="Blom N."/>
            <person name="Borruel N."/>
            <person name="Burgdorf K.S."/>
            <person name="Boumezbeur F."/>
            <person name="Casellas F."/>
            <person name="Dore J."/>
            <person name="Guarner F."/>
            <person name="Hansen T."/>
            <person name="Hildebrand F."/>
            <person name="Kaas R.S."/>
            <person name="Kennedy S."/>
            <person name="Kristiansen K."/>
            <person name="Kultima J.R."/>
            <person name="Leonard P."/>
            <person name="Levenez F."/>
            <person name="Lund O."/>
            <person name="Moumen B."/>
            <person name="Le Paslier D."/>
            <person name="Pons N."/>
            <person name="Pedersen O."/>
            <person name="Prifti E."/>
            <person name="Qin J."/>
            <person name="Raes J."/>
            <person name="Tap J."/>
            <person name="Tims S."/>
            <person name="Ussery D.W."/>
            <person name="Yamada T."/>
            <person name="MetaHit consortium"/>
            <person name="Renault P."/>
            <person name="Sicheritz-Ponten T."/>
            <person name="Bork P."/>
            <person name="Wang J."/>
            <person name="Brunak S."/>
            <person name="Ehrlich S.D."/>
        </authorList>
    </citation>
    <scope>NUCLEOTIDE SEQUENCE [LARGE SCALE GENOMIC DNA]</scope>
</reference>
<evidence type="ECO:0000313" key="2">
    <source>
        <dbReference type="Proteomes" id="UP000017938"/>
    </source>
</evidence>
<dbReference type="EMBL" id="CBFW010000199">
    <property type="protein sequence ID" value="CDC74125.1"/>
    <property type="molecule type" value="Genomic_DNA"/>
</dbReference>
<gene>
    <name evidence="1" type="ORF">BN580_01423</name>
</gene>